<dbReference type="SUPFAM" id="SSF51126">
    <property type="entry name" value="Pectin lyase-like"/>
    <property type="match status" value="1"/>
</dbReference>
<keyword evidence="3" id="KW-1185">Reference proteome</keyword>
<dbReference type="RefSeq" id="WP_160115547.1">
    <property type="nucleotide sequence ID" value="NZ_FNVQ01000004.1"/>
</dbReference>
<dbReference type="InterPro" id="IPR006626">
    <property type="entry name" value="PbH1"/>
</dbReference>
<dbReference type="AlphaFoldDB" id="A0A1H6CVI5"/>
<dbReference type="Gene3D" id="2.160.20.10">
    <property type="entry name" value="Single-stranded right-handed beta-helix, Pectin lyase-like"/>
    <property type="match status" value="1"/>
</dbReference>
<dbReference type="EMBL" id="FNVQ01000004">
    <property type="protein sequence ID" value="SEG77099.1"/>
    <property type="molecule type" value="Genomic_DNA"/>
</dbReference>
<dbReference type="Proteomes" id="UP000236745">
    <property type="component" value="Unassembled WGS sequence"/>
</dbReference>
<proteinExistence type="predicted"/>
<sequence>MTLYRARLSLGMTFLILSLVGGWGHAATADELSRLDAAEQAQGLSDLREEIDRATELPELAAALPAGRANVSIQTLFSSQQGSWPFEPFVHNGLFRAIAGYQNQHPKTVVVSGGSIDIEQLYRRINNKRVLSRRDDGYLLSYPLIIAPGAALNIADTSLFLYEFSGTAIINRGALNIERARVESFNDDRPQVTERPFRPFIMSWAGSRLNIDSSTLVRLGYNENLSRGITTARSSSQGRDVAPAQVRVRNSQLENLSSGLELGDALADISGNRFSAMQQYAIDLYATRAQVVDNDINGVRNVSGIRLSGAGSALVSGNRVLNATKSALEVEGYSGVMKVSANTLGGSEGYGILLRNSTPDSLQLIEGNLIAGTRSTALDGSGVERLVIHGNRFINTPEYAISIRNTREAEGPVSITDNLIGGVGKAPVRIQGVHRMVLGGNEFRANPLQQNLLVGDLVPYQSSLLQMMLRSDEVAGLELDTVSLLADTEG</sequence>
<evidence type="ECO:0000313" key="2">
    <source>
        <dbReference type="EMBL" id="SEG77099.1"/>
    </source>
</evidence>
<protein>
    <submittedName>
        <fullName evidence="2">Poly(Beta-D-mannuronate) C5 epimerase</fullName>
    </submittedName>
</protein>
<name>A0A1H6CVI5_9GAMM</name>
<reference evidence="2 3" key="1">
    <citation type="submission" date="2016-10" db="EMBL/GenBank/DDBJ databases">
        <authorList>
            <person name="de Groot N.N."/>
        </authorList>
    </citation>
    <scope>NUCLEOTIDE SEQUENCE [LARGE SCALE GENOMIC DNA]</scope>
    <source>
        <strain evidence="2 3">DSM 22012</strain>
    </source>
</reference>
<gene>
    <name evidence="2" type="ORF">SAMN05444390_104216</name>
</gene>
<organism evidence="2 3">
    <name type="scientific">Marinobacterium lutimaris</name>
    <dbReference type="NCBI Taxonomy" id="568106"/>
    <lineage>
        <taxon>Bacteria</taxon>
        <taxon>Pseudomonadati</taxon>
        <taxon>Pseudomonadota</taxon>
        <taxon>Gammaproteobacteria</taxon>
        <taxon>Oceanospirillales</taxon>
        <taxon>Oceanospirillaceae</taxon>
        <taxon>Marinobacterium</taxon>
    </lineage>
</organism>
<dbReference type="SMART" id="SM00710">
    <property type="entry name" value="PbH1"/>
    <property type="match status" value="6"/>
</dbReference>
<dbReference type="InterPro" id="IPR012334">
    <property type="entry name" value="Pectin_lyas_fold"/>
</dbReference>
<dbReference type="Pfam" id="PF05048">
    <property type="entry name" value="NosD"/>
    <property type="match status" value="1"/>
</dbReference>
<dbReference type="InterPro" id="IPR011050">
    <property type="entry name" value="Pectin_lyase_fold/virulence"/>
</dbReference>
<dbReference type="OrthoDB" id="7023930at2"/>
<feature type="domain" description="Periplasmic copper-binding protein NosD beta helix" evidence="1">
    <location>
        <begin position="269"/>
        <end position="418"/>
    </location>
</feature>
<evidence type="ECO:0000259" key="1">
    <source>
        <dbReference type="Pfam" id="PF05048"/>
    </source>
</evidence>
<evidence type="ECO:0000313" key="3">
    <source>
        <dbReference type="Proteomes" id="UP000236745"/>
    </source>
</evidence>
<dbReference type="InterPro" id="IPR007742">
    <property type="entry name" value="NosD_dom"/>
</dbReference>
<accession>A0A1H6CVI5</accession>